<feature type="chain" id="PRO_5006912323" evidence="2">
    <location>
        <begin position="25"/>
        <end position="62"/>
    </location>
</feature>
<name>A0A0W0STZ6_9GAMM</name>
<evidence type="ECO:0000256" key="2">
    <source>
        <dbReference type="SAM" id="SignalP"/>
    </source>
</evidence>
<proteinExistence type="predicted"/>
<keyword evidence="2" id="KW-0732">Signal</keyword>
<evidence type="ECO:0000313" key="3">
    <source>
        <dbReference type="EMBL" id="KTC86421.1"/>
    </source>
</evidence>
<organism evidence="3 4">
    <name type="scientific">Legionella brunensis</name>
    <dbReference type="NCBI Taxonomy" id="29422"/>
    <lineage>
        <taxon>Bacteria</taxon>
        <taxon>Pseudomonadati</taxon>
        <taxon>Pseudomonadota</taxon>
        <taxon>Gammaproteobacteria</taxon>
        <taxon>Legionellales</taxon>
        <taxon>Legionellaceae</taxon>
        <taxon>Legionella</taxon>
    </lineage>
</organism>
<dbReference type="EMBL" id="LNXV01000004">
    <property type="protein sequence ID" value="KTC86421.1"/>
    <property type="molecule type" value="Genomic_DNA"/>
</dbReference>
<dbReference type="RefSeq" id="WP_058440473.1">
    <property type="nucleotide sequence ID" value="NZ_CAAAHU010000020.1"/>
</dbReference>
<dbReference type="Proteomes" id="UP000054742">
    <property type="component" value="Unassembled WGS sequence"/>
</dbReference>
<evidence type="ECO:0000256" key="1">
    <source>
        <dbReference type="SAM" id="MobiDB-lite"/>
    </source>
</evidence>
<dbReference type="PATRIC" id="fig|29422.6.peg.377"/>
<protein>
    <submittedName>
        <fullName evidence="3">Uncharacterized protein</fullName>
    </submittedName>
</protein>
<dbReference type="PROSITE" id="PS51257">
    <property type="entry name" value="PROKAR_LIPOPROTEIN"/>
    <property type="match status" value="1"/>
</dbReference>
<feature type="compositionally biased region" description="Low complexity" evidence="1">
    <location>
        <begin position="44"/>
        <end position="62"/>
    </location>
</feature>
<evidence type="ECO:0000313" key="4">
    <source>
        <dbReference type="Proteomes" id="UP000054742"/>
    </source>
</evidence>
<keyword evidence="4" id="KW-1185">Reference proteome</keyword>
<feature type="signal peptide" evidence="2">
    <location>
        <begin position="1"/>
        <end position="24"/>
    </location>
</feature>
<feature type="region of interest" description="Disordered" evidence="1">
    <location>
        <begin position="25"/>
        <end position="62"/>
    </location>
</feature>
<dbReference type="STRING" id="29422.Lbru_0362"/>
<comment type="caution">
    <text evidence="3">The sequence shown here is derived from an EMBL/GenBank/DDBJ whole genome shotgun (WGS) entry which is preliminary data.</text>
</comment>
<accession>A0A0W0STZ6</accession>
<gene>
    <name evidence="3" type="ORF">Lbru_0362</name>
</gene>
<sequence>MKRLALLAVTAFVAVLLSACGENAEKKAENNAATTVEQQDQSKPADTTGTTPDTTKTEQTGQ</sequence>
<dbReference type="AlphaFoldDB" id="A0A0W0STZ6"/>
<reference evidence="3 4" key="1">
    <citation type="submission" date="2015-11" db="EMBL/GenBank/DDBJ databases">
        <title>Genomic analysis of 38 Legionella species identifies large and diverse effector repertoires.</title>
        <authorList>
            <person name="Burstein D."/>
            <person name="Amaro F."/>
            <person name="Zusman T."/>
            <person name="Lifshitz Z."/>
            <person name="Cohen O."/>
            <person name="Gilbert J.A."/>
            <person name="Pupko T."/>
            <person name="Shuman H.A."/>
            <person name="Segal G."/>
        </authorList>
    </citation>
    <scope>NUCLEOTIDE SEQUENCE [LARGE SCALE GENOMIC DNA]</scope>
    <source>
        <strain evidence="3 4">ATCC 43878</strain>
    </source>
</reference>